<evidence type="ECO:0000256" key="3">
    <source>
        <dbReference type="SAM" id="SignalP"/>
    </source>
</evidence>
<dbReference type="Proteomes" id="UP000245768">
    <property type="component" value="Unassembled WGS sequence"/>
</dbReference>
<organism evidence="4 5">
    <name type="scientific">Acaromyces ingoldii</name>
    <dbReference type="NCBI Taxonomy" id="215250"/>
    <lineage>
        <taxon>Eukaryota</taxon>
        <taxon>Fungi</taxon>
        <taxon>Dikarya</taxon>
        <taxon>Basidiomycota</taxon>
        <taxon>Ustilaginomycotina</taxon>
        <taxon>Exobasidiomycetes</taxon>
        <taxon>Exobasidiales</taxon>
        <taxon>Cryptobasidiaceae</taxon>
        <taxon>Acaromyces</taxon>
    </lineage>
</organism>
<gene>
    <name evidence="4" type="ORF">FA10DRAFT_192079</name>
</gene>
<feature type="chain" id="PRO_5016332793" evidence="3">
    <location>
        <begin position="18"/>
        <end position="338"/>
    </location>
</feature>
<accession>A0A316YDU6</accession>
<feature type="transmembrane region" description="Helical" evidence="2">
    <location>
        <begin position="246"/>
        <end position="264"/>
    </location>
</feature>
<keyword evidence="2" id="KW-0472">Membrane</keyword>
<sequence length="338" mass="36375">MARMRCWRFCCCCCCCAFSPLMPSSLWPASPSPSSDDSESCSCPGRAKMALAPRGRLTLAALSLPSGPNAPFCGLGECLEASSPSPSSSSDEPSSSATAAGACCPLPRIRAAMPPPRTVLSPSSLQWRQKQQQHQHVRLGSAQGTPSCPRAPPPPPAQRPNATSSRSASSWRRACVRATAKSTASFGAMTTMTTMSRSGCRGCARAKTSRAQRRRTSARAVVAGAATRTTGLCPSFGFPLFYSPRPMFFCFFWFSFLCLLLLGSHSSVRQAVAKGVPLCRPSRRARLRAAYFLRMASPHVARSSAPLDDNFSSLIQPNTKTIFQTKRGRKKRRIVTSP</sequence>
<keyword evidence="2" id="KW-0812">Transmembrane</keyword>
<feature type="compositionally biased region" description="Pro residues" evidence="1">
    <location>
        <begin position="149"/>
        <end position="158"/>
    </location>
</feature>
<feature type="signal peptide" evidence="3">
    <location>
        <begin position="1"/>
        <end position="17"/>
    </location>
</feature>
<evidence type="ECO:0000256" key="1">
    <source>
        <dbReference type="SAM" id="MobiDB-lite"/>
    </source>
</evidence>
<feature type="compositionally biased region" description="Low complexity" evidence="1">
    <location>
        <begin position="159"/>
        <end position="171"/>
    </location>
</feature>
<evidence type="ECO:0000256" key="2">
    <source>
        <dbReference type="SAM" id="Phobius"/>
    </source>
</evidence>
<feature type="region of interest" description="Disordered" evidence="1">
    <location>
        <begin position="114"/>
        <end position="171"/>
    </location>
</feature>
<dbReference type="RefSeq" id="XP_025374222.1">
    <property type="nucleotide sequence ID" value="XM_025518379.1"/>
</dbReference>
<proteinExistence type="predicted"/>
<reference evidence="4 5" key="1">
    <citation type="journal article" date="2018" name="Mol. Biol. Evol.">
        <title>Broad Genomic Sampling Reveals a Smut Pathogenic Ancestry of the Fungal Clade Ustilaginomycotina.</title>
        <authorList>
            <person name="Kijpornyongpan T."/>
            <person name="Mondo S.J."/>
            <person name="Barry K."/>
            <person name="Sandor L."/>
            <person name="Lee J."/>
            <person name="Lipzen A."/>
            <person name="Pangilinan J."/>
            <person name="LaButti K."/>
            <person name="Hainaut M."/>
            <person name="Henrissat B."/>
            <person name="Grigoriev I.V."/>
            <person name="Spatafora J.W."/>
            <person name="Aime M.C."/>
        </authorList>
    </citation>
    <scope>NUCLEOTIDE SEQUENCE [LARGE SCALE GENOMIC DNA]</scope>
    <source>
        <strain evidence="4 5">MCA 4198</strain>
    </source>
</reference>
<keyword evidence="3" id="KW-0732">Signal</keyword>
<evidence type="ECO:0000313" key="4">
    <source>
        <dbReference type="EMBL" id="PWN87024.1"/>
    </source>
</evidence>
<keyword evidence="5" id="KW-1185">Reference proteome</keyword>
<keyword evidence="2" id="KW-1133">Transmembrane helix</keyword>
<dbReference type="InParanoid" id="A0A316YDU6"/>
<protein>
    <submittedName>
        <fullName evidence="4">Uncharacterized protein</fullName>
    </submittedName>
</protein>
<dbReference type="GeneID" id="37040295"/>
<name>A0A316YDU6_9BASI</name>
<dbReference type="AlphaFoldDB" id="A0A316YDU6"/>
<evidence type="ECO:0000313" key="5">
    <source>
        <dbReference type="Proteomes" id="UP000245768"/>
    </source>
</evidence>
<dbReference type="EMBL" id="KZ819641">
    <property type="protein sequence ID" value="PWN87024.1"/>
    <property type="molecule type" value="Genomic_DNA"/>
</dbReference>